<dbReference type="EMBL" id="RRYP01012960">
    <property type="protein sequence ID" value="TNV76790.1"/>
    <property type="molecule type" value="Genomic_DNA"/>
</dbReference>
<organism evidence="1 2">
    <name type="scientific">Halteria grandinella</name>
    <dbReference type="NCBI Taxonomy" id="5974"/>
    <lineage>
        <taxon>Eukaryota</taxon>
        <taxon>Sar</taxon>
        <taxon>Alveolata</taxon>
        <taxon>Ciliophora</taxon>
        <taxon>Intramacronucleata</taxon>
        <taxon>Spirotrichea</taxon>
        <taxon>Stichotrichia</taxon>
        <taxon>Sporadotrichida</taxon>
        <taxon>Halteriidae</taxon>
        <taxon>Halteria</taxon>
    </lineage>
</organism>
<dbReference type="Proteomes" id="UP000785679">
    <property type="component" value="Unassembled WGS sequence"/>
</dbReference>
<protein>
    <submittedName>
        <fullName evidence="1">Uncharacterized protein</fullName>
    </submittedName>
</protein>
<evidence type="ECO:0000313" key="2">
    <source>
        <dbReference type="Proteomes" id="UP000785679"/>
    </source>
</evidence>
<name>A0A8J8SZX2_HALGN</name>
<keyword evidence="2" id="KW-1185">Reference proteome</keyword>
<proteinExistence type="predicted"/>
<dbReference type="AlphaFoldDB" id="A0A8J8SZX2"/>
<evidence type="ECO:0000313" key="1">
    <source>
        <dbReference type="EMBL" id="TNV76790.1"/>
    </source>
</evidence>
<accession>A0A8J8SZX2</accession>
<reference evidence="1" key="1">
    <citation type="submission" date="2019-06" db="EMBL/GenBank/DDBJ databases">
        <authorList>
            <person name="Zheng W."/>
        </authorList>
    </citation>
    <scope>NUCLEOTIDE SEQUENCE</scope>
    <source>
        <strain evidence="1">QDHG01</strain>
    </source>
</reference>
<sequence>MESLQNFYLDPKLRNKTLTAKILGYGLSLAEQRAFLAMASTSSQRYLQENKKLLVKFSRALQHTQSPSHQSIIFGPWTISLLENTRNKRVLTNSSKEYPFPADFPNDPICFTVIDMKYLIVGSQSGTLWVYIIRKEIENQYKGELYQACINSIRSVKVGDKMIIIIQSNQQHDLSVLELNNAGQLEKLTELNGKEKLSDVVILEADSSIRIVFKYSILRVGLLRLDFSEGDPAVSSSVLKFRAPIGKLIKVNNEMVLIMSENSLQIVGFKHDNGKLKVLKEIEHQDYQRLSGMSGLADINSAIVVGILIQCEVFH</sequence>
<comment type="caution">
    <text evidence="1">The sequence shown here is derived from an EMBL/GenBank/DDBJ whole genome shotgun (WGS) entry which is preliminary data.</text>
</comment>
<gene>
    <name evidence="1" type="ORF">FGO68_gene1268</name>
</gene>